<protein>
    <submittedName>
        <fullName evidence="1">TonB-dependent receptor</fullName>
    </submittedName>
</protein>
<proteinExistence type="predicted"/>
<keyword evidence="1" id="KW-0675">Receptor</keyword>
<accession>A0ABX1D7M1</accession>
<dbReference type="EMBL" id="JAAVJR010000481">
    <property type="protein sequence ID" value="NJW54773.1"/>
    <property type="molecule type" value="Genomic_DNA"/>
</dbReference>
<reference evidence="1 2" key="1">
    <citation type="submission" date="2020-03" db="EMBL/GenBank/DDBJ databases">
        <title>Salinimicrobium sp. nov, isolated from SCS.</title>
        <authorList>
            <person name="Cao W.R."/>
        </authorList>
    </citation>
    <scope>NUCLEOTIDE SEQUENCE [LARGE SCALE GENOMIC DNA]</scope>
    <source>
        <strain evidence="2">J15B91</strain>
    </source>
</reference>
<sequence length="129" mass="14480">DSSYASLMSGFETVGYQQSPDLAARWQEPGDITDVPLLLASQNDHTSTSTRFLFDNDYVRLKAITLGYNLPQNVVESVGMDRFRVYLRGDNLWTWQSHSGIDPEQSLAGTTNNRSYIMKTVSLGLNIEL</sequence>
<feature type="non-terminal residue" evidence="1">
    <location>
        <position position="1"/>
    </location>
</feature>
<name>A0ABX1D7M1_9FLAO</name>
<gene>
    <name evidence="1" type="ORF">HC175_17825</name>
</gene>
<dbReference type="Proteomes" id="UP000703674">
    <property type="component" value="Unassembled WGS sequence"/>
</dbReference>
<keyword evidence="2" id="KW-1185">Reference proteome</keyword>
<evidence type="ECO:0000313" key="1">
    <source>
        <dbReference type="EMBL" id="NJW54773.1"/>
    </source>
</evidence>
<evidence type="ECO:0000313" key="2">
    <source>
        <dbReference type="Proteomes" id="UP000703674"/>
    </source>
</evidence>
<organism evidence="1 2">
    <name type="scientific">Salinimicrobium oceani</name>
    <dbReference type="NCBI Taxonomy" id="2722702"/>
    <lineage>
        <taxon>Bacteria</taxon>
        <taxon>Pseudomonadati</taxon>
        <taxon>Bacteroidota</taxon>
        <taxon>Flavobacteriia</taxon>
        <taxon>Flavobacteriales</taxon>
        <taxon>Flavobacteriaceae</taxon>
        <taxon>Salinimicrobium</taxon>
    </lineage>
</organism>
<comment type="caution">
    <text evidence="1">The sequence shown here is derived from an EMBL/GenBank/DDBJ whole genome shotgun (WGS) entry which is preliminary data.</text>
</comment>